<dbReference type="OrthoDB" id="10487659at2759"/>
<keyword evidence="1" id="KW-1133">Transmembrane helix</keyword>
<gene>
    <name evidence="2" type="ORF">AVEN_48896_1</name>
</gene>
<keyword evidence="3" id="KW-1185">Reference proteome</keyword>
<sequence length="103" mass="11550">MSKEKKERLSCVDYLLVVGSSIMRPHREVDCGQPSPVVPMRGSVIHNLGGDSQRKGCFLYARSLDGKRTYTVYLHVVLCCAVGHSIVDPMPFSPCKMYNEYPN</sequence>
<evidence type="ECO:0000313" key="2">
    <source>
        <dbReference type="EMBL" id="GBL78924.1"/>
    </source>
</evidence>
<keyword evidence="1" id="KW-0472">Membrane</keyword>
<keyword evidence="1" id="KW-0812">Transmembrane</keyword>
<reference evidence="2 3" key="1">
    <citation type="journal article" date="2019" name="Sci. Rep.">
        <title>Orb-weaving spider Araneus ventricosus genome elucidates the spidroin gene catalogue.</title>
        <authorList>
            <person name="Kono N."/>
            <person name="Nakamura H."/>
            <person name="Ohtoshi R."/>
            <person name="Moran D.A.P."/>
            <person name="Shinohara A."/>
            <person name="Yoshida Y."/>
            <person name="Fujiwara M."/>
            <person name="Mori M."/>
            <person name="Tomita M."/>
            <person name="Arakawa K."/>
        </authorList>
    </citation>
    <scope>NUCLEOTIDE SEQUENCE [LARGE SCALE GENOMIC DNA]</scope>
</reference>
<protein>
    <submittedName>
        <fullName evidence="2">Uncharacterized protein</fullName>
    </submittedName>
</protein>
<comment type="caution">
    <text evidence="2">The sequence shown here is derived from an EMBL/GenBank/DDBJ whole genome shotgun (WGS) entry which is preliminary data.</text>
</comment>
<organism evidence="2 3">
    <name type="scientific">Araneus ventricosus</name>
    <name type="common">Orbweaver spider</name>
    <name type="synonym">Epeira ventricosa</name>
    <dbReference type="NCBI Taxonomy" id="182803"/>
    <lineage>
        <taxon>Eukaryota</taxon>
        <taxon>Metazoa</taxon>
        <taxon>Ecdysozoa</taxon>
        <taxon>Arthropoda</taxon>
        <taxon>Chelicerata</taxon>
        <taxon>Arachnida</taxon>
        <taxon>Araneae</taxon>
        <taxon>Araneomorphae</taxon>
        <taxon>Entelegynae</taxon>
        <taxon>Araneoidea</taxon>
        <taxon>Araneidae</taxon>
        <taxon>Araneus</taxon>
    </lineage>
</organism>
<proteinExistence type="predicted"/>
<dbReference type="EMBL" id="BGPR01000017">
    <property type="protein sequence ID" value="GBL78924.1"/>
    <property type="molecule type" value="Genomic_DNA"/>
</dbReference>
<name>A0A4Y2AJ10_ARAVE</name>
<dbReference type="Proteomes" id="UP000499080">
    <property type="component" value="Unassembled WGS sequence"/>
</dbReference>
<evidence type="ECO:0000256" key="1">
    <source>
        <dbReference type="SAM" id="Phobius"/>
    </source>
</evidence>
<dbReference type="AlphaFoldDB" id="A0A4Y2AJ10"/>
<evidence type="ECO:0000313" key="3">
    <source>
        <dbReference type="Proteomes" id="UP000499080"/>
    </source>
</evidence>
<feature type="transmembrane region" description="Helical" evidence="1">
    <location>
        <begin position="70"/>
        <end position="87"/>
    </location>
</feature>
<accession>A0A4Y2AJ10</accession>